<organism evidence="8 9">
    <name type="scientific">Lactuca sativa</name>
    <name type="common">Garden lettuce</name>
    <dbReference type="NCBI Taxonomy" id="4236"/>
    <lineage>
        <taxon>Eukaryota</taxon>
        <taxon>Viridiplantae</taxon>
        <taxon>Streptophyta</taxon>
        <taxon>Embryophyta</taxon>
        <taxon>Tracheophyta</taxon>
        <taxon>Spermatophyta</taxon>
        <taxon>Magnoliopsida</taxon>
        <taxon>eudicotyledons</taxon>
        <taxon>Gunneridae</taxon>
        <taxon>Pentapetalae</taxon>
        <taxon>asterids</taxon>
        <taxon>campanulids</taxon>
        <taxon>Asterales</taxon>
        <taxon>Asteraceae</taxon>
        <taxon>Cichorioideae</taxon>
        <taxon>Cichorieae</taxon>
        <taxon>Lactucinae</taxon>
        <taxon>Lactuca</taxon>
    </lineage>
</organism>
<keyword evidence="6" id="KW-0812">Transmembrane</keyword>
<proteinExistence type="inferred from homology"/>
<comment type="caution">
    <text evidence="8">The sequence shown here is derived from an EMBL/GenBank/DDBJ whole genome shotgun (WGS) entry which is preliminary data.</text>
</comment>
<dbReference type="GO" id="GO:0005634">
    <property type="term" value="C:nucleus"/>
    <property type="evidence" value="ECO:0007669"/>
    <property type="project" value="UniProtKB-SubCell"/>
</dbReference>
<sequence>MLLYVEYMGSAARVILLPSIRDAHHDYVFPQRAFDMNIADLNHHITCITNPGMISTNKMEGKIARRELRKLKMDMIMGTSWNILGQLLVFLLVIHQ</sequence>
<dbReference type="PANTHER" id="PTHR23061:SF12">
    <property type="entry name" value="DNA POLYMERASE ALPHA SUBUNIT B"/>
    <property type="match status" value="1"/>
</dbReference>
<evidence type="ECO:0000256" key="3">
    <source>
        <dbReference type="ARBA" id="ARBA00018596"/>
    </source>
</evidence>
<keyword evidence="9" id="KW-1185">Reference proteome</keyword>
<dbReference type="PANTHER" id="PTHR23061">
    <property type="entry name" value="DNA POLYMERASE 2 ALPHA 70 KDA SUBUNIT"/>
    <property type="match status" value="1"/>
</dbReference>
<reference evidence="8 9" key="1">
    <citation type="journal article" date="2017" name="Nat. Commun.">
        <title>Genome assembly with in vitro proximity ligation data and whole-genome triplication in lettuce.</title>
        <authorList>
            <person name="Reyes-Chin-Wo S."/>
            <person name="Wang Z."/>
            <person name="Yang X."/>
            <person name="Kozik A."/>
            <person name="Arikit S."/>
            <person name="Song C."/>
            <person name="Xia L."/>
            <person name="Froenicke L."/>
            <person name="Lavelle D.O."/>
            <person name="Truco M.J."/>
            <person name="Xia R."/>
            <person name="Zhu S."/>
            <person name="Xu C."/>
            <person name="Xu H."/>
            <person name="Xu X."/>
            <person name="Cox K."/>
            <person name="Korf I."/>
            <person name="Meyers B.C."/>
            <person name="Michelmore R.W."/>
        </authorList>
    </citation>
    <scope>NUCLEOTIDE SEQUENCE [LARGE SCALE GENOMIC DNA]</scope>
    <source>
        <strain evidence="9">cv. Salinas</strain>
        <tissue evidence="8">Seedlings</tissue>
    </source>
</reference>
<keyword evidence="6" id="KW-0472">Membrane</keyword>
<comment type="subcellular location">
    <subcellularLocation>
        <location evidence="1">Nucleus</location>
    </subcellularLocation>
</comment>
<evidence type="ECO:0000313" key="9">
    <source>
        <dbReference type="Proteomes" id="UP000235145"/>
    </source>
</evidence>
<dbReference type="Proteomes" id="UP000235145">
    <property type="component" value="Unassembled WGS sequence"/>
</dbReference>
<keyword evidence="5" id="KW-0539">Nucleus</keyword>
<comment type="similarity">
    <text evidence="2">Belongs to the DNA polymerase alpha subunit B family.</text>
</comment>
<evidence type="ECO:0000313" key="8">
    <source>
        <dbReference type="EMBL" id="KAJ0206363.1"/>
    </source>
</evidence>
<dbReference type="InterPro" id="IPR007185">
    <property type="entry name" value="DNA_pol_a/d/e_bsu"/>
</dbReference>
<dbReference type="InterPro" id="IPR016722">
    <property type="entry name" value="DNA_pol_alpha_bsu"/>
</dbReference>
<evidence type="ECO:0000256" key="4">
    <source>
        <dbReference type="ARBA" id="ARBA00022705"/>
    </source>
</evidence>
<dbReference type="EMBL" id="NBSK02000005">
    <property type="protein sequence ID" value="KAJ0206363.1"/>
    <property type="molecule type" value="Genomic_DNA"/>
</dbReference>
<accession>A0A9R1VKK7</accession>
<gene>
    <name evidence="8" type="ORF">LSAT_V11C500253640</name>
</gene>
<dbReference type="AlphaFoldDB" id="A0A9R1VKK7"/>
<dbReference type="Gene3D" id="3.60.21.60">
    <property type="match status" value="1"/>
</dbReference>
<protein>
    <recommendedName>
        <fullName evidence="3">DNA polymerase alpha subunit B</fullName>
    </recommendedName>
</protein>
<keyword evidence="4" id="KW-0235">DNA replication</keyword>
<evidence type="ECO:0000259" key="7">
    <source>
        <dbReference type="Pfam" id="PF04042"/>
    </source>
</evidence>
<keyword evidence="6" id="KW-1133">Transmembrane helix</keyword>
<evidence type="ECO:0000256" key="1">
    <source>
        <dbReference type="ARBA" id="ARBA00004123"/>
    </source>
</evidence>
<dbReference type="GO" id="GO:0003677">
    <property type="term" value="F:DNA binding"/>
    <property type="evidence" value="ECO:0007669"/>
    <property type="project" value="InterPro"/>
</dbReference>
<feature type="domain" description="DNA polymerase alpha/delta/epsilon subunit B" evidence="7">
    <location>
        <begin position="9"/>
        <end position="60"/>
    </location>
</feature>
<dbReference type="GO" id="GO:0006260">
    <property type="term" value="P:DNA replication"/>
    <property type="evidence" value="ECO:0007669"/>
    <property type="project" value="UniProtKB-KW"/>
</dbReference>
<evidence type="ECO:0000256" key="2">
    <source>
        <dbReference type="ARBA" id="ARBA00007299"/>
    </source>
</evidence>
<name>A0A9R1VKK7_LACSA</name>
<feature type="transmembrane region" description="Helical" evidence="6">
    <location>
        <begin position="75"/>
        <end position="94"/>
    </location>
</feature>
<dbReference type="Pfam" id="PF04042">
    <property type="entry name" value="DNA_pol_E_B"/>
    <property type="match status" value="1"/>
</dbReference>
<evidence type="ECO:0000256" key="6">
    <source>
        <dbReference type="SAM" id="Phobius"/>
    </source>
</evidence>
<evidence type="ECO:0000256" key="5">
    <source>
        <dbReference type="ARBA" id="ARBA00023242"/>
    </source>
</evidence>